<dbReference type="InterPro" id="IPR001352">
    <property type="entry name" value="RNase_HII/HIII"/>
</dbReference>
<evidence type="ECO:0000256" key="11">
    <source>
        <dbReference type="ARBA" id="ARBA00022759"/>
    </source>
</evidence>
<accession>A0A255ZP36</accession>
<comment type="subcellular location">
    <subcellularLocation>
        <location evidence="4 14">Cytoplasm</location>
    </subcellularLocation>
</comment>
<keyword evidence="13 14" id="KW-0464">Manganese</keyword>
<evidence type="ECO:0000256" key="14">
    <source>
        <dbReference type="HAMAP-Rule" id="MF_00052"/>
    </source>
</evidence>
<dbReference type="Gene3D" id="3.30.420.10">
    <property type="entry name" value="Ribonuclease H-like superfamily/Ribonuclease H"/>
    <property type="match status" value="1"/>
</dbReference>
<evidence type="ECO:0000256" key="13">
    <source>
        <dbReference type="ARBA" id="ARBA00023211"/>
    </source>
</evidence>
<dbReference type="AlphaFoldDB" id="A0A255ZP36"/>
<comment type="function">
    <text evidence="3 14 16">Endonuclease that specifically degrades the RNA of RNA-DNA hybrids.</text>
</comment>
<evidence type="ECO:0000256" key="1">
    <source>
        <dbReference type="ARBA" id="ARBA00000077"/>
    </source>
</evidence>
<dbReference type="GO" id="GO:0043137">
    <property type="term" value="P:DNA replication, removal of RNA primer"/>
    <property type="evidence" value="ECO:0007669"/>
    <property type="project" value="TreeGrafter"/>
</dbReference>
<keyword evidence="19" id="KW-1185">Reference proteome</keyword>
<evidence type="ECO:0000313" key="18">
    <source>
        <dbReference type="EMBL" id="OYQ43181.1"/>
    </source>
</evidence>
<comment type="cofactor">
    <cofactor evidence="14 15">
        <name>Mn(2+)</name>
        <dbReference type="ChEBI" id="CHEBI:29035"/>
    </cofactor>
    <cofactor evidence="14 15">
        <name>Mg(2+)</name>
        <dbReference type="ChEBI" id="CHEBI:18420"/>
    </cofactor>
    <text evidence="14 15">Manganese or magnesium. Binds 1 divalent metal ion per monomer in the absence of substrate. May bind a second metal ion after substrate binding.</text>
</comment>
<dbReference type="NCBIfam" id="NF000595">
    <property type="entry name" value="PRK00015.1-3"/>
    <property type="match status" value="1"/>
</dbReference>
<dbReference type="PROSITE" id="PS51975">
    <property type="entry name" value="RNASE_H_2"/>
    <property type="match status" value="1"/>
</dbReference>
<evidence type="ECO:0000256" key="9">
    <source>
        <dbReference type="ARBA" id="ARBA00022722"/>
    </source>
</evidence>
<evidence type="ECO:0000256" key="7">
    <source>
        <dbReference type="ARBA" id="ARBA00019179"/>
    </source>
</evidence>
<dbReference type="Proteomes" id="UP000216035">
    <property type="component" value="Unassembled WGS sequence"/>
</dbReference>
<dbReference type="InterPro" id="IPR024567">
    <property type="entry name" value="RNase_HII/HIII_dom"/>
</dbReference>
<evidence type="ECO:0000256" key="8">
    <source>
        <dbReference type="ARBA" id="ARBA00022490"/>
    </source>
</evidence>
<evidence type="ECO:0000256" key="5">
    <source>
        <dbReference type="ARBA" id="ARBA00007383"/>
    </source>
</evidence>
<dbReference type="SUPFAM" id="SSF53098">
    <property type="entry name" value="Ribonuclease H-like"/>
    <property type="match status" value="1"/>
</dbReference>
<dbReference type="InterPro" id="IPR022898">
    <property type="entry name" value="RNase_HII"/>
</dbReference>
<gene>
    <name evidence="14" type="primary">rnhB</name>
    <name evidence="18" type="ORF">CHX27_10625</name>
</gene>
<feature type="binding site" evidence="14 15">
    <location>
        <position position="18"/>
    </location>
    <ligand>
        <name>a divalent metal cation</name>
        <dbReference type="ChEBI" id="CHEBI:60240"/>
    </ligand>
</feature>
<name>A0A255ZP36_9FLAO</name>
<dbReference type="HAMAP" id="MF_00052_B">
    <property type="entry name" value="RNase_HII_B"/>
    <property type="match status" value="1"/>
</dbReference>
<comment type="similarity">
    <text evidence="5 14 16">Belongs to the RNase HII family.</text>
</comment>
<evidence type="ECO:0000256" key="4">
    <source>
        <dbReference type="ARBA" id="ARBA00004496"/>
    </source>
</evidence>
<keyword evidence="11 14" id="KW-0255">Endonuclease</keyword>
<feature type="domain" description="RNase H type-2" evidence="17">
    <location>
        <begin position="11"/>
        <end position="201"/>
    </location>
</feature>
<keyword evidence="9 14" id="KW-0540">Nuclease</keyword>
<evidence type="ECO:0000256" key="6">
    <source>
        <dbReference type="ARBA" id="ARBA00012180"/>
    </source>
</evidence>
<dbReference type="InterPro" id="IPR036397">
    <property type="entry name" value="RNaseH_sf"/>
</dbReference>
<evidence type="ECO:0000256" key="15">
    <source>
        <dbReference type="PROSITE-ProRule" id="PRU01319"/>
    </source>
</evidence>
<evidence type="ECO:0000256" key="16">
    <source>
        <dbReference type="RuleBase" id="RU003515"/>
    </source>
</evidence>
<sequence length="201" mass="22985">MCLKTRYSQYDFEAGTDEAGRGCLAGPVTAAAVILPRDYFNNQLNDSKKLSAKKRHVLRNEIENNAISFGVSFIDNYEIDLLNIANASILCMQDALDKLKVAPDFVIIDGNYFKPYRNIPYQTIVKGDAKFLSIAAASILAKTYRDEFMNQIADKYPKYGWQKNMGYPTLQHRQAIREFGATEYHRKSFRLLPDPELPLNW</sequence>
<feature type="binding site" evidence="14 15">
    <location>
        <position position="17"/>
    </location>
    <ligand>
        <name>a divalent metal cation</name>
        <dbReference type="ChEBI" id="CHEBI:60240"/>
    </ligand>
</feature>
<feature type="binding site" evidence="14 15">
    <location>
        <position position="109"/>
    </location>
    <ligand>
        <name>a divalent metal cation</name>
        <dbReference type="ChEBI" id="CHEBI:60240"/>
    </ligand>
</feature>
<keyword evidence="10 14" id="KW-0479">Metal-binding</keyword>
<dbReference type="EC" id="3.1.26.4" evidence="6 14"/>
<organism evidence="18 19">
    <name type="scientific">Flavobacterium aurantiibacter</name>
    <dbReference type="NCBI Taxonomy" id="2023067"/>
    <lineage>
        <taxon>Bacteria</taxon>
        <taxon>Pseudomonadati</taxon>
        <taxon>Bacteroidota</taxon>
        <taxon>Flavobacteriia</taxon>
        <taxon>Flavobacteriales</taxon>
        <taxon>Flavobacteriaceae</taxon>
        <taxon>Flavobacterium</taxon>
    </lineage>
</organism>
<dbReference type="GO" id="GO:0004523">
    <property type="term" value="F:RNA-DNA hybrid ribonuclease activity"/>
    <property type="evidence" value="ECO:0007669"/>
    <property type="project" value="UniProtKB-UniRule"/>
</dbReference>
<keyword evidence="12 14" id="KW-0378">Hydrolase</keyword>
<evidence type="ECO:0000256" key="12">
    <source>
        <dbReference type="ARBA" id="ARBA00022801"/>
    </source>
</evidence>
<dbReference type="RefSeq" id="WP_094486762.1">
    <property type="nucleotide sequence ID" value="NZ_NOXX01000207.1"/>
</dbReference>
<dbReference type="GO" id="GO:0030145">
    <property type="term" value="F:manganese ion binding"/>
    <property type="evidence" value="ECO:0007669"/>
    <property type="project" value="UniProtKB-UniRule"/>
</dbReference>
<evidence type="ECO:0000313" key="19">
    <source>
        <dbReference type="Proteomes" id="UP000216035"/>
    </source>
</evidence>
<evidence type="ECO:0000256" key="10">
    <source>
        <dbReference type="ARBA" id="ARBA00022723"/>
    </source>
</evidence>
<evidence type="ECO:0000256" key="2">
    <source>
        <dbReference type="ARBA" id="ARBA00001946"/>
    </source>
</evidence>
<dbReference type="GO" id="GO:0032299">
    <property type="term" value="C:ribonuclease H2 complex"/>
    <property type="evidence" value="ECO:0007669"/>
    <property type="project" value="TreeGrafter"/>
</dbReference>
<dbReference type="PANTHER" id="PTHR10954">
    <property type="entry name" value="RIBONUCLEASE H2 SUBUNIT A"/>
    <property type="match status" value="1"/>
</dbReference>
<dbReference type="GO" id="GO:0006298">
    <property type="term" value="P:mismatch repair"/>
    <property type="evidence" value="ECO:0007669"/>
    <property type="project" value="TreeGrafter"/>
</dbReference>
<comment type="cofactor">
    <cofactor evidence="2">
        <name>Mg(2+)</name>
        <dbReference type="ChEBI" id="CHEBI:18420"/>
    </cofactor>
</comment>
<dbReference type="Pfam" id="PF01351">
    <property type="entry name" value="RNase_HII"/>
    <property type="match status" value="1"/>
</dbReference>
<protein>
    <recommendedName>
        <fullName evidence="7 14">Ribonuclease HII</fullName>
        <shortName evidence="14">RNase HII</shortName>
        <ecNumber evidence="6 14">3.1.26.4</ecNumber>
    </recommendedName>
</protein>
<dbReference type="EMBL" id="NOXX01000207">
    <property type="protein sequence ID" value="OYQ43181.1"/>
    <property type="molecule type" value="Genomic_DNA"/>
</dbReference>
<evidence type="ECO:0000256" key="3">
    <source>
        <dbReference type="ARBA" id="ARBA00004065"/>
    </source>
</evidence>
<dbReference type="PANTHER" id="PTHR10954:SF18">
    <property type="entry name" value="RIBONUCLEASE HII"/>
    <property type="match status" value="1"/>
</dbReference>
<evidence type="ECO:0000259" key="17">
    <source>
        <dbReference type="PROSITE" id="PS51975"/>
    </source>
</evidence>
<dbReference type="GO" id="GO:0005737">
    <property type="term" value="C:cytoplasm"/>
    <property type="evidence" value="ECO:0007669"/>
    <property type="project" value="UniProtKB-SubCell"/>
</dbReference>
<dbReference type="InterPro" id="IPR012337">
    <property type="entry name" value="RNaseH-like_sf"/>
</dbReference>
<dbReference type="GO" id="GO:0003723">
    <property type="term" value="F:RNA binding"/>
    <property type="evidence" value="ECO:0007669"/>
    <property type="project" value="UniProtKB-UniRule"/>
</dbReference>
<comment type="caution">
    <text evidence="18">The sequence shown here is derived from an EMBL/GenBank/DDBJ whole genome shotgun (WGS) entry which is preliminary data.</text>
</comment>
<comment type="catalytic activity">
    <reaction evidence="1 14 15 16">
        <text>Endonucleolytic cleavage to 5'-phosphomonoester.</text>
        <dbReference type="EC" id="3.1.26.4"/>
    </reaction>
</comment>
<dbReference type="OrthoDB" id="9803420at2"/>
<keyword evidence="8 14" id="KW-0963">Cytoplasm</keyword>
<reference evidence="18 19" key="1">
    <citation type="submission" date="2017-07" db="EMBL/GenBank/DDBJ databases">
        <title>Flavobacterium cyanobacteriorum sp. nov., isolated from cyanobacterial aggregates in a eutrophic lake.</title>
        <authorList>
            <person name="Cai H."/>
        </authorList>
    </citation>
    <scope>NUCLEOTIDE SEQUENCE [LARGE SCALE GENOMIC DNA]</scope>
    <source>
        <strain evidence="18 19">TH167</strain>
    </source>
</reference>
<dbReference type="CDD" id="cd07182">
    <property type="entry name" value="RNase_HII_bacteria_HII_like"/>
    <property type="match status" value="1"/>
</dbReference>
<proteinExistence type="inferred from homology"/>